<sequence>MSGAKDVSTPLSTTQSLQLVDGMVVVDSSEFRRIIGSLQYISLTHLDISFAVNKLSQFMHKPTANHWTTTKRLLRYLKQTIFLWYSDPQIGTPVLRTYFDADWARNMDDHTSTSAYISFLGPNLISWSSKKQRAVARSTIEAEYWALDNAASEIMWLSTIFKELALPLKNLSIYYVTIL</sequence>
<dbReference type="PANTHER" id="PTHR11439">
    <property type="entry name" value="GAG-POL-RELATED RETROTRANSPOSON"/>
    <property type="match status" value="1"/>
</dbReference>
<protein>
    <submittedName>
        <fullName evidence="1">Retrovirus-related Pol polyprotein from transposon RE2</fullName>
    </submittedName>
</protein>
<accession>A0A438GDD2</accession>
<dbReference type="EMBL" id="QGNW01000470">
    <property type="protein sequence ID" value="RVW70214.1"/>
    <property type="molecule type" value="Genomic_DNA"/>
</dbReference>
<proteinExistence type="predicted"/>
<dbReference type="CDD" id="cd09272">
    <property type="entry name" value="RNase_HI_RT_Ty1"/>
    <property type="match status" value="1"/>
</dbReference>
<name>A0A438GDD2_VITVI</name>
<dbReference type="AlphaFoldDB" id="A0A438GDD2"/>
<reference evidence="1 2" key="1">
    <citation type="journal article" date="2018" name="PLoS Genet.">
        <title>Population sequencing reveals clonal diversity and ancestral inbreeding in the grapevine cultivar Chardonnay.</title>
        <authorList>
            <person name="Roach M.J."/>
            <person name="Johnson D.L."/>
            <person name="Bohlmann J."/>
            <person name="van Vuuren H.J."/>
            <person name="Jones S.J."/>
            <person name="Pretorius I.S."/>
            <person name="Schmidt S.A."/>
            <person name="Borneman A.R."/>
        </authorList>
    </citation>
    <scope>NUCLEOTIDE SEQUENCE [LARGE SCALE GENOMIC DNA]</scope>
    <source>
        <strain evidence="2">cv. Chardonnay</strain>
        <tissue evidence="1">Leaf</tissue>
    </source>
</reference>
<evidence type="ECO:0000313" key="2">
    <source>
        <dbReference type="Proteomes" id="UP000288805"/>
    </source>
</evidence>
<gene>
    <name evidence="1" type="primary">RE2_53</name>
    <name evidence="1" type="ORF">CK203_051486</name>
</gene>
<dbReference type="Proteomes" id="UP000288805">
    <property type="component" value="Unassembled WGS sequence"/>
</dbReference>
<dbReference type="PANTHER" id="PTHR11439:SF489">
    <property type="entry name" value="RNA-DIRECTED DNA POLYMERASE"/>
    <property type="match status" value="1"/>
</dbReference>
<comment type="caution">
    <text evidence="1">The sequence shown here is derived from an EMBL/GenBank/DDBJ whole genome shotgun (WGS) entry which is preliminary data.</text>
</comment>
<evidence type="ECO:0000313" key="1">
    <source>
        <dbReference type="EMBL" id="RVW70214.1"/>
    </source>
</evidence>
<organism evidence="1 2">
    <name type="scientific">Vitis vinifera</name>
    <name type="common">Grape</name>
    <dbReference type="NCBI Taxonomy" id="29760"/>
    <lineage>
        <taxon>Eukaryota</taxon>
        <taxon>Viridiplantae</taxon>
        <taxon>Streptophyta</taxon>
        <taxon>Embryophyta</taxon>
        <taxon>Tracheophyta</taxon>
        <taxon>Spermatophyta</taxon>
        <taxon>Magnoliopsida</taxon>
        <taxon>eudicotyledons</taxon>
        <taxon>Gunneridae</taxon>
        <taxon>Pentapetalae</taxon>
        <taxon>rosids</taxon>
        <taxon>Vitales</taxon>
        <taxon>Vitaceae</taxon>
        <taxon>Viteae</taxon>
        <taxon>Vitis</taxon>
    </lineage>
</organism>